<dbReference type="EMBL" id="CP038015">
    <property type="protein sequence ID" value="QBP42127.1"/>
    <property type="molecule type" value="Genomic_DNA"/>
</dbReference>
<dbReference type="GO" id="GO:0000166">
    <property type="term" value="F:nucleotide binding"/>
    <property type="evidence" value="ECO:0007669"/>
    <property type="project" value="InterPro"/>
</dbReference>
<dbReference type="RefSeq" id="WP_134210685.1">
    <property type="nucleotide sequence ID" value="NZ_CP038015.1"/>
</dbReference>
<gene>
    <name evidence="1" type="ORF">E2636_13650</name>
</gene>
<dbReference type="GO" id="GO:0009236">
    <property type="term" value="P:cobalamin biosynthetic process"/>
    <property type="evidence" value="ECO:0007669"/>
    <property type="project" value="UniProtKB-UniPathway"/>
</dbReference>
<dbReference type="AlphaFoldDB" id="A0A4P7A034"/>
<sequence length="132" mass="15279">MRVFVGGAFNGKRTYVKQLVMDRDEQWIECAEVDDLPQAVSKTIVVVGLENFVERHLERPEEVVIEDVMRKLTSYREHSDVIVIVTENGRGIVPIVAETRELRDRCGRLSQQIFKEATEVTRIWYGLTETLK</sequence>
<accession>A0A4P7A034</accession>
<evidence type="ECO:0000313" key="1">
    <source>
        <dbReference type="EMBL" id="QBP42127.1"/>
    </source>
</evidence>
<evidence type="ECO:0000313" key="2">
    <source>
        <dbReference type="Proteomes" id="UP000294292"/>
    </source>
</evidence>
<reference evidence="1 2" key="1">
    <citation type="submission" date="2019-03" db="EMBL/GenBank/DDBJ databases">
        <title>Complete genome sequence of Paenisporosarcina antarctica CGMCC 1.6503T.</title>
        <authorList>
            <person name="Rong J.-C."/>
            <person name="Chi N.-Y."/>
            <person name="Zhang Q.-F."/>
        </authorList>
    </citation>
    <scope>NUCLEOTIDE SEQUENCE [LARGE SCALE GENOMIC DNA]</scope>
    <source>
        <strain evidence="1 2">CGMCC 1.6503</strain>
    </source>
</reference>
<dbReference type="InterPro" id="IPR003203">
    <property type="entry name" value="CobU/CobP"/>
</dbReference>
<keyword evidence="2" id="KW-1185">Reference proteome</keyword>
<name>A0A4P7A034_9BACL</name>
<organism evidence="1 2">
    <name type="scientific">Paenisporosarcina antarctica</name>
    <dbReference type="NCBI Taxonomy" id="417367"/>
    <lineage>
        <taxon>Bacteria</taxon>
        <taxon>Bacillati</taxon>
        <taxon>Bacillota</taxon>
        <taxon>Bacilli</taxon>
        <taxon>Bacillales</taxon>
        <taxon>Caryophanaceae</taxon>
        <taxon>Paenisporosarcina</taxon>
    </lineage>
</organism>
<dbReference type="GO" id="GO:0043752">
    <property type="term" value="F:adenosylcobinamide kinase activity"/>
    <property type="evidence" value="ECO:0007669"/>
    <property type="project" value="InterPro"/>
</dbReference>
<dbReference type="Proteomes" id="UP000294292">
    <property type="component" value="Chromosome"/>
</dbReference>
<dbReference type="Pfam" id="PF02283">
    <property type="entry name" value="CobU"/>
    <property type="match status" value="1"/>
</dbReference>
<dbReference type="UniPathway" id="UPA00148">
    <property type="reaction ID" value="UER00236"/>
</dbReference>
<dbReference type="KEGG" id="panc:E2636_13650"/>
<dbReference type="SUPFAM" id="SSF52540">
    <property type="entry name" value="P-loop containing nucleoside triphosphate hydrolases"/>
    <property type="match status" value="1"/>
</dbReference>
<dbReference type="OrthoDB" id="1766664at2"/>
<proteinExistence type="predicted"/>
<dbReference type="Gene3D" id="3.40.50.300">
    <property type="entry name" value="P-loop containing nucleotide triphosphate hydrolases"/>
    <property type="match status" value="1"/>
</dbReference>
<protein>
    <submittedName>
        <fullName evidence="1">Uncharacterized protein</fullName>
    </submittedName>
</protein>
<dbReference type="InterPro" id="IPR027417">
    <property type="entry name" value="P-loop_NTPase"/>
</dbReference>